<dbReference type="Pfam" id="PF10551">
    <property type="entry name" value="MULE"/>
    <property type="match status" value="1"/>
</dbReference>
<feature type="domain" description="CCHC-type" evidence="3">
    <location>
        <begin position="952"/>
        <end position="967"/>
    </location>
</feature>
<dbReference type="EMBL" id="BPVZ01000122">
    <property type="protein sequence ID" value="GKV37388.1"/>
    <property type="molecule type" value="Genomic_DNA"/>
</dbReference>
<keyword evidence="1" id="KW-0863">Zinc-finger</keyword>
<proteinExistence type="predicted"/>
<keyword evidence="1" id="KW-0479">Metal-binding</keyword>
<feature type="compositionally biased region" description="Basic residues" evidence="2">
    <location>
        <begin position="992"/>
        <end position="1004"/>
    </location>
</feature>
<name>A0AAV5LIY8_9ROSI</name>
<dbReference type="AlphaFoldDB" id="A0AAV5LIY8"/>
<keyword evidence="5" id="KW-1185">Reference proteome</keyword>
<dbReference type="InterPro" id="IPR006564">
    <property type="entry name" value="Znf_PMZ"/>
</dbReference>
<evidence type="ECO:0000313" key="4">
    <source>
        <dbReference type="EMBL" id="GKV37388.1"/>
    </source>
</evidence>
<organism evidence="4 5">
    <name type="scientific">Rubroshorea leprosula</name>
    <dbReference type="NCBI Taxonomy" id="152421"/>
    <lineage>
        <taxon>Eukaryota</taxon>
        <taxon>Viridiplantae</taxon>
        <taxon>Streptophyta</taxon>
        <taxon>Embryophyta</taxon>
        <taxon>Tracheophyta</taxon>
        <taxon>Spermatophyta</taxon>
        <taxon>Magnoliopsida</taxon>
        <taxon>eudicotyledons</taxon>
        <taxon>Gunneridae</taxon>
        <taxon>Pentapetalae</taxon>
        <taxon>rosids</taxon>
        <taxon>malvids</taxon>
        <taxon>Malvales</taxon>
        <taxon>Dipterocarpaceae</taxon>
        <taxon>Rubroshorea</taxon>
    </lineage>
</organism>
<dbReference type="PANTHER" id="PTHR31973">
    <property type="entry name" value="POLYPROTEIN, PUTATIVE-RELATED"/>
    <property type="match status" value="1"/>
</dbReference>
<comment type="caution">
    <text evidence="4">The sequence shown here is derived from an EMBL/GenBank/DDBJ whole genome shotgun (WGS) entry which is preliminary data.</text>
</comment>
<dbReference type="PROSITE" id="PS50158">
    <property type="entry name" value="ZF_CCHC"/>
    <property type="match status" value="1"/>
</dbReference>
<evidence type="ECO:0000313" key="5">
    <source>
        <dbReference type="Proteomes" id="UP001054252"/>
    </source>
</evidence>
<feature type="compositionally biased region" description="Basic and acidic residues" evidence="2">
    <location>
        <begin position="301"/>
        <end position="318"/>
    </location>
</feature>
<feature type="region of interest" description="Disordered" evidence="2">
    <location>
        <begin position="906"/>
        <end position="938"/>
    </location>
</feature>
<dbReference type="GO" id="GO:0003676">
    <property type="term" value="F:nucleic acid binding"/>
    <property type="evidence" value="ECO:0007669"/>
    <property type="project" value="InterPro"/>
</dbReference>
<dbReference type="Proteomes" id="UP001054252">
    <property type="component" value="Unassembled WGS sequence"/>
</dbReference>
<keyword evidence="1" id="KW-0862">Zinc</keyword>
<dbReference type="SMART" id="SM00575">
    <property type="entry name" value="ZnF_PMZ"/>
    <property type="match status" value="1"/>
</dbReference>
<accession>A0AAV5LIY8</accession>
<dbReference type="InterPro" id="IPR001878">
    <property type="entry name" value="Znf_CCHC"/>
</dbReference>
<gene>
    <name evidence="4" type="ORF">SLEP1_g45422</name>
</gene>
<evidence type="ECO:0000256" key="1">
    <source>
        <dbReference type="PROSITE-ProRule" id="PRU00047"/>
    </source>
</evidence>
<evidence type="ECO:0000259" key="3">
    <source>
        <dbReference type="PROSITE" id="PS50158"/>
    </source>
</evidence>
<dbReference type="PANTHER" id="PTHR31973:SF189">
    <property type="entry name" value="TRANSPOSASE, MUDR, PLANT, MULE TRANSPOSASE DOMAIN PROTEIN-RELATED"/>
    <property type="match status" value="1"/>
</dbReference>
<sequence length="1059" mass="120345">MGRELAQLFFGKYEENTEALKGPHTLSVAVGGGVQGEGQSKGKPLQSLSLGKCLFIKFSSLLLTGILSIFHEGTFVAGPPFKYKGGICTEQAFDCDRLNVDVIMDFIVGDDSIRDVMRIVREEMICEFYVDHEVNFAEIAPLPIGWIDNDVVYEDWGPQDRVGQNGNNEVNEGEKEVIEVAMKKSFLLDWSSTDEEADPVDGSDRDDDEAIVVKATARSLRRPTEGLEVPPGFEGSKTGVRYKTVAKKPTLRSTPTKKATDPTSTSTSKGVPIDPVEKARRRKEKAKLAEKRYKTLPQGRESYKGKDLTPKKGKKGELVHPSQSVLVDNDECLYNDNDGRDSEYALSDDAGKLRDSSTDSEHDIFPALRAADRPRRASNVYFNPAWDVPIFEVGMRFQSSKQFKEAVKRYFVRKGCPLIHIKNEPKRQRFVCKSGLCSWEIYPSFEKRDDGFKVKSYYPEHTCFRNPNNKMMTCEMVAEHFKSRIYATPFIKCKDMMTFAYNELRVNVNFKKCERAKRMVLKDMEGNYRDEYATINAFGMYLKEVNPGNSVFITTDENSAGQRVFSRMYVCLKAVSDGWKKGCRPIFGVDGCFLKGICKGILLSAVGRDGNNQMYPIAWAVVESENNDSWQWFMEKLANDLELGDGQRYTMISDRHPGIINAKAEVLPLIWHRYCARHLYYNLARRNRGSDIKLAFWVACRATNEFDYLDKMNALRVLSEEAYAELNELLGNFWCKAFFNEHCKSDMVDNNMCETFNAWILGARCKAIISMFRTLIDQLMERFKDEKLFVDTWATNIAPRVLKKINDNNNLSIKCNVRWNGDNDFAVFDGHTQHTHVVNVHERSCSCREWNLTRIPCSQALCALRFKDWSFEYFVDEYYKREKYLQTYGTALECLRGNEVLRRRPEGGCLPPEMRLMPGHPRRNRRRAKDEPVKLKKGKLTKLSKHGSVYTCSVCGEQGHNKAGCPQKDKEQASPSQTKVKKTGKKSSNPTKKPKAAKKSTKFGKKGDTVCLGGVEGRTRKAKRKLNNSFMEAAGIVIDEGRAVVQNKQGSKGKGKDKA</sequence>
<feature type="compositionally biased region" description="Polar residues" evidence="2">
    <location>
        <begin position="251"/>
        <end position="269"/>
    </location>
</feature>
<dbReference type="GO" id="GO:0008270">
    <property type="term" value="F:zinc ion binding"/>
    <property type="evidence" value="ECO:0007669"/>
    <property type="project" value="UniProtKB-KW"/>
</dbReference>
<reference evidence="4 5" key="1">
    <citation type="journal article" date="2021" name="Commun. Biol.">
        <title>The genome of Shorea leprosula (Dipterocarpaceae) highlights the ecological relevance of drought in aseasonal tropical rainforests.</title>
        <authorList>
            <person name="Ng K.K.S."/>
            <person name="Kobayashi M.J."/>
            <person name="Fawcett J.A."/>
            <person name="Hatakeyama M."/>
            <person name="Paape T."/>
            <person name="Ng C.H."/>
            <person name="Ang C.C."/>
            <person name="Tnah L.H."/>
            <person name="Lee C.T."/>
            <person name="Nishiyama T."/>
            <person name="Sese J."/>
            <person name="O'Brien M.J."/>
            <person name="Copetti D."/>
            <person name="Mohd Noor M.I."/>
            <person name="Ong R.C."/>
            <person name="Putra M."/>
            <person name="Sireger I.Z."/>
            <person name="Indrioko S."/>
            <person name="Kosugi Y."/>
            <person name="Izuno A."/>
            <person name="Isagi Y."/>
            <person name="Lee S.L."/>
            <person name="Shimizu K.K."/>
        </authorList>
    </citation>
    <scope>NUCLEOTIDE SEQUENCE [LARGE SCALE GENOMIC DNA]</scope>
    <source>
        <strain evidence="4">214</strain>
    </source>
</reference>
<protein>
    <recommendedName>
        <fullName evidence="3">CCHC-type domain-containing protein</fullName>
    </recommendedName>
</protein>
<feature type="region of interest" description="Disordered" evidence="2">
    <location>
        <begin position="222"/>
        <end position="321"/>
    </location>
</feature>
<feature type="region of interest" description="Disordered" evidence="2">
    <location>
        <begin position="963"/>
        <end position="1017"/>
    </location>
</feature>
<evidence type="ECO:0000256" key="2">
    <source>
        <dbReference type="SAM" id="MobiDB-lite"/>
    </source>
</evidence>
<dbReference type="InterPro" id="IPR018289">
    <property type="entry name" value="MULE_transposase_dom"/>
</dbReference>